<accession>A0A150TWD4</accession>
<feature type="domain" description="Colicin E3-like ribonuclease" evidence="2">
    <location>
        <begin position="127"/>
        <end position="160"/>
    </location>
</feature>
<protein>
    <recommendedName>
        <fullName evidence="2">Colicin E3-like ribonuclease domain-containing protein</fullName>
    </recommendedName>
</protein>
<dbReference type="InterPro" id="IPR036725">
    <property type="entry name" value="ColE3_ribonuclease_sf"/>
</dbReference>
<reference evidence="3 4" key="1">
    <citation type="submission" date="2014-02" db="EMBL/GenBank/DDBJ databases">
        <title>The small core and large imbalanced accessory genome model reveals a collaborative survival strategy of Sorangium cellulosum strains in nature.</title>
        <authorList>
            <person name="Han K."/>
            <person name="Peng R."/>
            <person name="Blom J."/>
            <person name="Li Y.-Z."/>
        </authorList>
    </citation>
    <scope>NUCLEOTIDE SEQUENCE [LARGE SCALE GENOMIC DNA]</scope>
    <source>
        <strain evidence="3 4">So0007-03</strain>
    </source>
</reference>
<keyword evidence="1" id="KW-0472">Membrane</keyword>
<keyword evidence="1" id="KW-0812">Transmembrane</keyword>
<feature type="transmembrane region" description="Helical" evidence="1">
    <location>
        <begin position="6"/>
        <end position="27"/>
    </location>
</feature>
<evidence type="ECO:0000313" key="3">
    <source>
        <dbReference type="EMBL" id="KYG08808.1"/>
    </source>
</evidence>
<evidence type="ECO:0000256" key="1">
    <source>
        <dbReference type="SAM" id="Phobius"/>
    </source>
</evidence>
<sequence>MAAPIVIGGIALADWVMGGVLLGGALWMSPAGKPARDATEKAITKALSGSQSGTCEECSRNCPVCGQPTPYHWPDVPDYVKYNLVPSDDRTILGGMVKAAGVAPVKGATVYKMRDGGYAHRDTFHSGKGAEIETYDKNGNHTGTICPNCGQRTGEADPKKRNILK</sequence>
<dbReference type="GO" id="GO:0043022">
    <property type="term" value="F:ribosome binding"/>
    <property type="evidence" value="ECO:0007669"/>
    <property type="project" value="InterPro"/>
</dbReference>
<keyword evidence="1" id="KW-1133">Transmembrane helix</keyword>
<dbReference type="InterPro" id="IPR009105">
    <property type="entry name" value="Colicin_E3_ribonuclease"/>
</dbReference>
<evidence type="ECO:0000313" key="4">
    <source>
        <dbReference type="Proteomes" id="UP000075502"/>
    </source>
</evidence>
<dbReference type="Gene3D" id="3.10.380.10">
    <property type="entry name" value="Colicin E3-like ribonuclease domain"/>
    <property type="match status" value="1"/>
</dbReference>
<dbReference type="EMBL" id="JEME01000861">
    <property type="protein sequence ID" value="KYG08808.1"/>
    <property type="molecule type" value="Genomic_DNA"/>
</dbReference>
<dbReference type="Pfam" id="PF09000">
    <property type="entry name" value="Cytotoxic"/>
    <property type="match status" value="1"/>
</dbReference>
<dbReference type="GO" id="GO:0003723">
    <property type="term" value="F:RNA binding"/>
    <property type="evidence" value="ECO:0007669"/>
    <property type="project" value="InterPro"/>
</dbReference>
<dbReference type="Proteomes" id="UP000075502">
    <property type="component" value="Unassembled WGS sequence"/>
</dbReference>
<organism evidence="3 4">
    <name type="scientific">Sorangium cellulosum</name>
    <name type="common">Polyangium cellulosum</name>
    <dbReference type="NCBI Taxonomy" id="56"/>
    <lineage>
        <taxon>Bacteria</taxon>
        <taxon>Pseudomonadati</taxon>
        <taxon>Myxococcota</taxon>
        <taxon>Polyangia</taxon>
        <taxon>Polyangiales</taxon>
        <taxon>Polyangiaceae</taxon>
        <taxon>Sorangium</taxon>
    </lineage>
</organism>
<gene>
    <name evidence="3" type="ORF">BE21_21365</name>
</gene>
<proteinExistence type="predicted"/>
<name>A0A150TWD4_SORCE</name>
<dbReference type="SUPFAM" id="SSF63840">
    <property type="entry name" value="Ribonuclease domain of colicin E3"/>
    <property type="match status" value="1"/>
</dbReference>
<comment type="caution">
    <text evidence="3">The sequence shown here is derived from an EMBL/GenBank/DDBJ whole genome shotgun (WGS) entry which is preliminary data.</text>
</comment>
<dbReference type="AlphaFoldDB" id="A0A150TWD4"/>
<dbReference type="GO" id="GO:0016788">
    <property type="term" value="F:hydrolase activity, acting on ester bonds"/>
    <property type="evidence" value="ECO:0007669"/>
    <property type="project" value="InterPro"/>
</dbReference>
<evidence type="ECO:0000259" key="2">
    <source>
        <dbReference type="Pfam" id="PF09000"/>
    </source>
</evidence>